<sequence length="553" mass="61110">MEPDAGRINLTFHGLDPHDTTALAHRLRNLPVDSAMPLQYWLWVSELPRPEGVLAVDQHFKATDHGLRVRIIAVNSTYVTDDLELSQAISSSSVQVFSPANPPVILHASQTDDSLTSTIPSLRGTMFFPDALDTVLTELLGFHHEDIRLSFSAEHQVSIATYSLPIRSQAVPELSHSVDSPSSSSDHEKCAIGVTKHSGKASEKEHLQETRSFNTGSLTIVVRGLTRSQDCQTRPLLSPRRSLAALSGSSHSSATKSIQASEKTLGGLESDKESQGNVRTTSQPPVQRHNEPPVGDCKTKGPPKSDVTSNRRQNPTSQSEAFLHQNSNTDCVDECAIDDDSEWEDSIRNDNIDNTSSVDETGKRSSIDEETFFQRTGNNSKLTSRRSLITMMVVEMDNRGGVGTVASRSISTLPFCTNHPAPPTLAVSPNDSDDAPLIMKRDNGWPSLKPITEVPRFAPRPISKSASRWCEPVLSPRTTRRNMLATEWPESLRSNVLWERQQKLITANAVLKRHCSSHDIANLKQYPKSTWTTTKEDSVITSLYFKDVHLKGW</sequence>
<evidence type="ECO:0000313" key="4">
    <source>
        <dbReference type="Proteomes" id="UP000070054"/>
    </source>
</evidence>
<accession>A0A135U1W3</accession>
<protein>
    <recommendedName>
        <fullName evidence="2">DUF3295 domain-containing protein</fullName>
    </recommendedName>
</protein>
<dbReference type="GO" id="GO:0031930">
    <property type="term" value="P:mitochondria-nucleus signaling pathway"/>
    <property type="evidence" value="ECO:0007669"/>
    <property type="project" value="TreeGrafter"/>
</dbReference>
<dbReference type="InterPro" id="IPR053043">
    <property type="entry name" value="Ras-cAMP_regulatory"/>
</dbReference>
<dbReference type="GO" id="GO:0000122">
    <property type="term" value="P:negative regulation of transcription by RNA polymerase II"/>
    <property type="evidence" value="ECO:0007669"/>
    <property type="project" value="TreeGrafter"/>
</dbReference>
<dbReference type="EMBL" id="JEMN01000916">
    <property type="protein sequence ID" value="KXH54398.1"/>
    <property type="molecule type" value="Genomic_DNA"/>
</dbReference>
<name>A0A135U1W3_9PEZI</name>
<dbReference type="Pfam" id="PF11702">
    <property type="entry name" value="DUF3295"/>
    <property type="match status" value="1"/>
</dbReference>
<feature type="compositionally biased region" description="Polar residues" evidence="1">
    <location>
        <begin position="306"/>
        <end position="327"/>
    </location>
</feature>
<dbReference type="InterPro" id="IPR021711">
    <property type="entry name" value="DUF3295"/>
</dbReference>
<feature type="region of interest" description="Disordered" evidence="1">
    <location>
        <begin position="241"/>
        <end position="327"/>
    </location>
</feature>
<dbReference type="PANTHER" id="PTHR28014">
    <property type="entry name" value="NEGATIVE REGULATOR OF RAS-CAMP PATHWAY"/>
    <property type="match status" value="1"/>
</dbReference>
<feature type="compositionally biased region" description="Polar residues" evidence="1">
    <location>
        <begin position="275"/>
        <end position="285"/>
    </location>
</feature>
<feature type="domain" description="DUF3295" evidence="2">
    <location>
        <begin position="181"/>
        <end position="553"/>
    </location>
</feature>
<proteinExistence type="predicted"/>
<feature type="compositionally biased region" description="Low complexity" evidence="1">
    <location>
        <begin position="241"/>
        <end position="254"/>
    </location>
</feature>
<dbReference type="AlphaFoldDB" id="A0A135U1W3"/>
<dbReference type="OrthoDB" id="5054775at2759"/>
<reference evidence="3 4" key="1">
    <citation type="submission" date="2014-02" db="EMBL/GenBank/DDBJ databases">
        <title>The genome sequence of Colletotrichum nymphaeae SA-01.</title>
        <authorList>
            <person name="Baroncelli R."/>
            <person name="Thon M.R."/>
        </authorList>
    </citation>
    <scope>NUCLEOTIDE SEQUENCE [LARGE SCALE GENOMIC DNA]</scope>
    <source>
        <strain evidence="3 4">SA-01</strain>
    </source>
</reference>
<evidence type="ECO:0000259" key="2">
    <source>
        <dbReference type="Pfam" id="PF11702"/>
    </source>
</evidence>
<gene>
    <name evidence="3" type="ORF">CNYM01_13879</name>
</gene>
<evidence type="ECO:0000256" key="1">
    <source>
        <dbReference type="SAM" id="MobiDB-lite"/>
    </source>
</evidence>
<dbReference type="GO" id="GO:0005737">
    <property type="term" value="C:cytoplasm"/>
    <property type="evidence" value="ECO:0007669"/>
    <property type="project" value="TreeGrafter"/>
</dbReference>
<comment type="caution">
    <text evidence="3">The sequence shown here is derived from an EMBL/GenBank/DDBJ whole genome shotgun (WGS) entry which is preliminary data.</text>
</comment>
<organism evidence="3 4">
    <name type="scientific">Colletotrichum nymphaeae SA-01</name>
    <dbReference type="NCBI Taxonomy" id="1460502"/>
    <lineage>
        <taxon>Eukaryota</taxon>
        <taxon>Fungi</taxon>
        <taxon>Dikarya</taxon>
        <taxon>Ascomycota</taxon>
        <taxon>Pezizomycotina</taxon>
        <taxon>Sordariomycetes</taxon>
        <taxon>Hypocreomycetidae</taxon>
        <taxon>Glomerellales</taxon>
        <taxon>Glomerellaceae</taxon>
        <taxon>Colletotrichum</taxon>
        <taxon>Colletotrichum acutatum species complex</taxon>
    </lineage>
</organism>
<keyword evidence="4" id="KW-1185">Reference proteome</keyword>
<feature type="region of interest" description="Disordered" evidence="1">
    <location>
        <begin position="342"/>
        <end position="364"/>
    </location>
</feature>
<evidence type="ECO:0000313" key="3">
    <source>
        <dbReference type="EMBL" id="KXH54398.1"/>
    </source>
</evidence>
<dbReference type="GO" id="GO:0006808">
    <property type="term" value="P:regulation of nitrogen utilization"/>
    <property type="evidence" value="ECO:0007669"/>
    <property type="project" value="TreeGrafter"/>
</dbReference>
<dbReference type="Proteomes" id="UP000070054">
    <property type="component" value="Unassembled WGS sequence"/>
</dbReference>
<dbReference type="PANTHER" id="PTHR28014:SF1">
    <property type="entry name" value="NEGATIVE REGULATOR OF RAS-CAMP PATHWAY"/>
    <property type="match status" value="1"/>
</dbReference>